<name>A0A5J4UQD8_9EUKA</name>
<dbReference type="AlphaFoldDB" id="A0A5J4UQD8"/>
<reference evidence="1 2" key="1">
    <citation type="submission" date="2019-03" db="EMBL/GenBank/DDBJ databases">
        <title>Single cell metagenomics reveals metabolic interactions within the superorganism composed of flagellate Streblomastix strix and complex community of Bacteroidetes bacteria on its surface.</title>
        <authorList>
            <person name="Treitli S.C."/>
            <person name="Kolisko M."/>
            <person name="Husnik F."/>
            <person name="Keeling P."/>
            <person name="Hampl V."/>
        </authorList>
    </citation>
    <scope>NUCLEOTIDE SEQUENCE [LARGE SCALE GENOMIC DNA]</scope>
    <source>
        <strain evidence="1">ST1C</strain>
    </source>
</reference>
<evidence type="ECO:0000313" key="2">
    <source>
        <dbReference type="Proteomes" id="UP000324800"/>
    </source>
</evidence>
<comment type="caution">
    <text evidence="1">The sequence shown here is derived from an EMBL/GenBank/DDBJ whole genome shotgun (WGS) entry which is preliminary data.</text>
</comment>
<evidence type="ECO:0000313" key="1">
    <source>
        <dbReference type="EMBL" id="KAA6372523.1"/>
    </source>
</evidence>
<protein>
    <submittedName>
        <fullName evidence="1">Uncharacterized protein</fullName>
    </submittedName>
</protein>
<proteinExistence type="predicted"/>
<feature type="non-terminal residue" evidence="1">
    <location>
        <position position="1"/>
    </location>
</feature>
<organism evidence="1 2">
    <name type="scientific">Streblomastix strix</name>
    <dbReference type="NCBI Taxonomy" id="222440"/>
    <lineage>
        <taxon>Eukaryota</taxon>
        <taxon>Metamonada</taxon>
        <taxon>Preaxostyla</taxon>
        <taxon>Oxymonadida</taxon>
        <taxon>Streblomastigidae</taxon>
        <taxon>Streblomastix</taxon>
    </lineage>
</organism>
<gene>
    <name evidence="1" type="ORF">EZS28_031948</name>
</gene>
<dbReference type="EMBL" id="SNRW01013521">
    <property type="protein sequence ID" value="KAA6372523.1"/>
    <property type="molecule type" value="Genomic_DNA"/>
</dbReference>
<dbReference type="Proteomes" id="UP000324800">
    <property type="component" value="Unassembled WGS sequence"/>
</dbReference>
<sequence>SVGTIPRPTGRVSQNARARAYVQQLLTALENALLCVKMFNFVASSPYLASSVDAACLKEYAIALRMLISRKREFNQRLIRLLSAGCPSGCQKKFPKCSRFIPQCQYMRLNQVNNIELGQSFEMPMFRLF</sequence>
<accession>A0A5J4UQD8</accession>